<feature type="transmembrane region" description="Helical" evidence="1">
    <location>
        <begin position="21"/>
        <end position="41"/>
    </location>
</feature>
<reference evidence="2" key="2">
    <citation type="journal article" date="2015" name="Fish Shellfish Immunol.">
        <title>Early steps in the European eel (Anguilla anguilla)-Vibrio vulnificus interaction in the gills: Role of the RtxA13 toxin.</title>
        <authorList>
            <person name="Callol A."/>
            <person name="Pajuelo D."/>
            <person name="Ebbesson L."/>
            <person name="Teles M."/>
            <person name="MacKenzie S."/>
            <person name="Amaro C."/>
        </authorList>
    </citation>
    <scope>NUCLEOTIDE SEQUENCE</scope>
</reference>
<keyword evidence="1" id="KW-0472">Membrane</keyword>
<sequence>MMQSAGKIRSRRRRQHKIPKVWGLIVWTCEVVCEYCVLKWGSEGTEINVLRAQSLWSVWLFL</sequence>
<evidence type="ECO:0000256" key="1">
    <source>
        <dbReference type="SAM" id="Phobius"/>
    </source>
</evidence>
<evidence type="ECO:0000313" key="2">
    <source>
        <dbReference type="EMBL" id="JAH11850.1"/>
    </source>
</evidence>
<proteinExistence type="predicted"/>
<dbReference type="AlphaFoldDB" id="A0A0E9Q6A2"/>
<protein>
    <submittedName>
        <fullName evidence="2">Uncharacterized protein</fullName>
    </submittedName>
</protein>
<reference evidence="2" key="1">
    <citation type="submission" date="2014-11" db="EMBL/GenBank/DDBJ databases">
        <authorList>
            <person name="Amaro Gonzalez C."/>
        </authorList>
    </citation>
    <scope>NUCLEOTIDE SEQUENCE</scope>
</reference>
<name>A0A0E9Q6A2_ANGAN</name>
<accession>A0A0E9Q6A2</accession>
<keyword evidence="1" id="KW-0812">Transmembrane</keyword>
<dbReference type="EMBL" id="GBXM01096727">
    <property type="protein sequence ID" value="JAH11850.1"/>
    <property type="molecule type" value="Transcribed_RNA"/>
</dbReference>
<keyword evidence="1" id="KW-1133">Transmembrane helix</keyword>
<organism evidence="2">
    <name type="scientific">Anguilla anguilla</name>
    <name type="common">European freshwater eel</name>
    <name type="synonym">Muraena anguilla</name>
    <dbReference type="NCBI Taxonomy" id="7936"/>
    <lineage>
        <taxon>Eukaryota</taxon>
        <taxon>Metazoa</taxon>
        <taxon>Chordata</taxon>
        <taxon>Craniata</taxon>
        <taxon>Vertebrata</taxon>
        <taxon>Euteleostomi</taxon>
        <taxon>Actinopterygii</taxon>
        <taxon>Neopterygii</taxon>
        <taxon>Teleostei</taxon>
        <taxon>Anguilliformes</taxon>
        <taxon>Anguillidae</taxon>
        <taxon>Anguilla</taxon>
    </lineage>
</organism>